<organism evidence="1 2">
    <name type="scientific">Steinernema glaseri</name>
    <dbReference type="NCBI Taxonomy" id="37863"/>
    <lineage>
        <taxon>Eukaryota</taxon>
        <taxon>Metazoa</taxon>
        <taxon>Ecdysozoa</taxon>
        <taxon>Nematoda</taxon>
        <taxon>Chromadorea</taxon>
        <taxon>Rhabditida</taxon>
        <taxon>Tylenchina</taxon>
        <taxon>Panagrolaimomorpha</taxon>
        <taxon>Strongyloidoidea</taxon>
        <taxon>Steinernematidae</taxon>
        <taxon>Steinernema</taxon>
    </lineage>
</organism>
<protein>
    <submittedName>
        <fullName evidence="2">Transposase</fullName>
    </submittedName>
</protein>
<accession>A0A1I7Y739</accession>
<sequence>MDAHAAPFFRLADHKPARSQGFFVIVYGQGVVLSRETDVKWERRKDRCKGGIYRRRRRVMGRKTVTLEITERGYKLKEMQAEGDLQWDAKNTAS</sequence>
<dbReference type="WBParaSite" id="L893_g13298.t1">
    <property type="protein sequence ID" value="L893_g13298.t1"/>
    <property type="gene ID" value="L893_g13298"/>
</dbReference>
<name>A0A1I7Y739_9BILA</name>
<evidence type="ECO:0000313" key="2">
    <source>
        <dbReference type="WBParaSite" id="L893_g13298.t1"/>
    </source>
</evidence>
<dbReference type="Proteomes" id="UP000095287">
    <property type="component" value="Unplaced"/>
</dbReference>
<reference evidence="2" key="1">
    <citation type="submission" date="2016-11" db="UniProtKB">
        <authorList>
            <consortium name="WormBaseParasite"/>
        </authorList>
    </citation>
    <scope>IDENTIFICATION</scope>
</reference>
<dbReference type="AlphaFoldDB" id="A0A1I7Y739"/>
<proteinExistence type="predicted"/>
<evidence type="ECO:0000313" key="1">
    <source>
        <dbReference type="Proteomes" id="UP000095287"/>
    </source>
</evidence>
<keyword evidence="1" id="KW-1185">Reference proteome</keyword>